<dbReference type="InterPro" id="IPR004821">
    <property type="entry name" value="Cyt_trans-like"/>
</dbReference>
<dbReference type="RefSeq" id="WP_010007852.1">
    <property type="nucleotide sequence ID" value="NZ_JAGYGP010000001.1"/>
</dbReference>
<keyword evidence="3 9" id="KW-0548">Nucleotidyltransferase</keyword>
<dbReference type="STRING" id="907931.GCA_000165675_01010"/>
<evidence type="ECO:0000313" key="11">
    <source>
        <dbReference type="EMBL" id="TDG68035.1"/>
    </source>
</evidence>
<comment type="subunit">
    <text evidence="9">Homohexamer.</text>
</comment>
<keyword evidence="5 9" id="KW-0067">ATP-binding</keyword>
<comment type="function">
    <text evidence="9">Reversibly transfers an adenylyl group from ATP to 4'-phosphopantetheine, yielding dephospho-CoA (dPCoA) and pyrophosphate.</text>
</comment>
<evidence type="ECO:0000256" key="1">
    <source>
        <dbReference type="ARBA" id="ARBA00022490"/>
    </source>
</evidence>
<dbReference type="AlphaFoldDB" id="A0A4R5N827"/>
<dbReference type="CDD" id="cd02163">
    <property type="entry name" value="PPAT"/>
    <property type="match status" value="1"/>
</dbReference>
<feature type="binding site" evidence="9">
    <location>
        <position position="41"/>
    </location>
    <ligand>
        <name>substrate</name>
    </ligand>
</feature>
<dbReference type="PANTHER" id="PTHR21342">
    <property type="entry name" value="PHOSPHOPANTETHEINE ADENYLYLTRANSFERASE"/>
    <property type="match status" value="1"/>
</dbReference>
<evidence type="ECO:0000256" key="4">
    <source>
        <dbReference type="ARBA" id="ARBA00022741"/>
    </source>
</evidence>
<keyword evidence="2 9" id="KW-0808">Transferase</keyword>
<dbReference type="Pfam" id="PF01467">
    <property type="entry name" value="CTP_transf_like"/>
    <property type="match status" value="1"/>
</dbReference>
<proteinExistence type="inferred from homology"/>
<feature type="binding site" evidence="9">
    <location>
        <position position="73"/>
    </location>
    <ligand>
        <name>substrate</name>
    </ligand>
</feature>
<dbReference type="NCBIfam" id="TIGR01510">
    <property type="entry name" value="coaD_prev_kdtB"/>
    <property type="match status" value="1"/>
</dbReference>
<feature type="binding site" evidence="9">
    <location>
        <position position="87"/>
    </location>
    <ligand>
        <name>substrate</name>
    </ligand>
</feature>
<feature type="binding site" evidence="9">
    <location>
        <begin position="9"/>
        <end position="10"/>
    </location>
    <ligand>
        <name>ATP</name>
        <dbReference type="ChEBI" id="CHEBI:30616"/>
    </ligand>
</feature>
<evidence type="ECO:0000256" key="7">
    <source>
        <dbReference type="ARBA" id="ARBA00022993"/>
    </source>
</evidence>
<evidence type="ECO:0000313" key="12">
    <source>
        <dbReference type="Proteomes" id="UP000295681"/>
    </source>
</evidence>
<comment type="subcellular location">
    <subcellularLocation>
        <location evidence="9">Cytoplasm</location>
    </subcellularLocation>
</comment>
<evidence type="ECO:0000256" key="8">
    <source>
        <dbReference type="ARBA" id="ARBA00029346"/>
    </source>
</evidence>
<keyword evidence="12" id="KW-1185">Reference proteome</keyword>
<evidence type="ECO:0000256" key="2">
    <source>
        <dbReference type="ARBA" id="ARBA00022679"/>
    </source>
</evidence>
<protein>
    <recommendedName>
        <fullName evidence="9">Phosphopantetheine adenylyltransferase</fullName>
        <ecNumber evidence="9">2.7.7.3</ecNumber>
    </recommendedName>
    <alternativeName>
        <fullName evidence="9">Dephospho-CoA pyrophosphorylase</fullName>
    </alternativeName>
    <alternativeName>
        <fullName evidence="9">Pantetheine-phosphate adenylyltransferase</fullName>
        <shortName evidence="9">PPAT</shortName>
    </alternativeName>
</protein>
<dbReference type="InterPro" id="IPR014729">
    <property type="entry name" value="Rossmann-like_a/b/a_fold"/>
</dbReference>
<keyword evidence="1 9" id="KW-0963">Cytoplasm</keyword>
<gene>
    <name evidence="9" type="primary">coaD</name>
    <name evidence="11" type="ORF">C5L23_000341</name>
</gene>
<comment type="similarity">
    <text evidence="9">Belongs to the bacterial CoaD family.</text>
</comment>
<dbReference type="UniPathway" id="UPA00241">
    <property type="reaction ID" value="UER00355"/>
</dbReference>
<keyword evidence="7 9" id="KW-0173">Coenzyme A biosynthesis</keyword>
<organism evidence="11 12">
    <name type="scientific">Leuconostoc fallax</name>
    <dbReference type="NCBI Taxonomy" id="1251"/>
    <lineage>
        <taxon>Bacteria</taxon>
        <taxon>Bacillati</taxon>
        <taxon>Bacillota</taxon>
        <taxon>Bacilli</taxon>
        <taxon>Lactobacillales</taxon>
        <taxon>Lactobacillaceae</taxon>
        <taxon>Leuconostoc</taxon>
    </lineage>
</organism>
<feature type="binding site" evidence="9">
    <location>
        <begin position="122"/>
        <end position="128"/>
    </location>
    <ligand>
        <name>ATP</name>
        <dbReference type="ChEBI" id="CHEBI:30616"/>
    </ligand>
</feature>
<comment type="cofactor">
    <cofactor evidence="9">
        <name>Mg(2+)</name>
        <dbReference type="ChEBI" id="CHEBI:18420"/>
    </cofactor>
</comment>
<dbReference type="GO" id="GO:0015937">
    <property type="term" value="P:coenzyme A biosynthetic process"/>
    <property type="evidence" value="ECO:0007669"/>
    <property type="project" value="UniProtKB-UniRule"/>
</dbReference>
<comment type="catalytic activity">
    <reaction evidence="8 9">
        <text>(R)-4'-phosphopantetheine + ATP + H(+) = 3'-dephospho-CoA + diphosphate</text>
        <dbReference type="Rhea" id="RHEA:19801"/>
        <dbReference type="ChEBI" id="CHEBI:15378"/>
        <dbReference type="ChEBI" id="CHEBI:30616"/>
        <dbReference type="ChEBI" id="CHEBI:33019"/>
        <dbReference type="ChEBI" id="CHEBI:57328"/>
        <dbReference type="ChEBI" id="CHEBI:61723"/>
        <dbReference type="EC" id="2.7.7.3"/>
    </reaction>
</comment>
<dbReference type="GO" id="GO:0004595">
    <property type="term" value="F:pantetheine-phosphate adenylyltransferase activity"/>
    <property type="evidence" value="ECO:0007669"/>
    <property type="project" value="UniProtKB-UniRule"/>
</dbReference>
<dbReference type="PANTHER" id="PTHR21342:SF1">
    <property type="entry name" value="PHOSPHOPANTETHEINE ADENYLYLTRANSFERASE"/>
    <property type="match status" value="1"/>
</dbReference>
<feature type="domain" description="Cytidyltransferase-like" evidence="10">
    <location>
        <begin position="5"/>
        <end position="132"/>
    </location>
</feature>
<dbReference type="EMBL" id="PUFI01000014">
    <property type="protein sequence ID" value="TDG68035.1"/>
    <property type="molecule type" value="Genomic_DNA"/>
</dbReference>
<comment type="pathway">
    <text evidence="9">Cofactor biosynthesis; coenzyme A biosynthesis; CoA from (R)-pantothenate: step 4/5.</text>
</comment>
<feature type="binding site" evidence="9">
    <location>
        <begin position="88"/>
        <end position="90"/>
    </location>
    <ligand>
        <name>ATP</name>
        <dbReference type="ChEBI" id="CHEBI:30616"/>
    </ligand>
</feature>
<sequence length="161" mass="17802">MAKALFPGSFDPLTNGHLDIIARASKLFDEVVIGVGTNTSKKALFSATEKLQLIEGATTQFDNVSVSLMSGLTVDFMAEINAEYLVRGLRNATDYEYERDIAEMNRQLAGIETILLMAKPVNQNISSSILKEVAKFGANIDHLVPDNINKALQERFHEKKE</sequence>
<dbReference type="Gene3D" id="3.40.50.620">
    <property type="entry name" value="HUPs"/>
    <property type="match status" value="1"/>
</dbReference>
<dbReference type="HAMAP" id="MF_00151">
    <property type="entry name" value="PPAT_bact"/>
    <property type="match status" value="1"/>
</dbReference>
<evidence type="ECO:0000256" key="5">
    <source>
        <dbReference type="ARBA" id="ARBA00022840"/>
    </source>
</evidence>
<dbReference type="InterPro" id="IPR001980">
    <property type="entry name" value="PPAT"/>
</dbReference>
<dbReference type="Proteomes" id="UP000295681">
    <property type="component" value="Unassembled WGS sequence"/>
</dbReference>
<reference evidence="11 12" key="1">
    <citation type="journal article" date="2019" name="Appl. Microbiol. Biotechnol.">
        <title>Uncovering carbohydrate metabolism through a genotype-phenotype association study of 56 lactic acid bacteria genomes.</title>
        <authorList>
            <person name="Buron-Moles G."/>
            <person name="Chailyan A."/>
            <person name="Dolejs I."/>
            <person name="Forster J."/>
            <person name="Miks M.H."/>
        </authorList>
    </citation>
    <scope>NUCLEOTIDE SEQUENCE [LARGE SCALE GENOMIC DNA]</scope>
    <source>
        <strain evidence="11 12">ATCC 700006</strain>
    </source>
</reference>
<evidence type="ECO:0000256" key="9">
    <source>
        <dbReference type="HAMAP-Rule" id="MF_00151"/>
    </source>
</evidence>
<comment type="caution">
    <text evidence="11">The sequence shown here is derived from an EMBL/GenBank/DDBJ whole genome shotgun (WGS) entry which is preliminary data.</text>
</comment>
<dbReference type="SUPFAM" id="SSF52374">
    <property type="entry name" value="Nucleotidylyl transferase"/>
    <property type="match status" value="1"/>
</dbReference>
<keyword evidence="4 9" id="KW-0547">Nucleotide-binding</keyword>
<evidence type="ECO:0000256" key="3">
    <source>
        <dbReference type="ARBA" id="ARBA00022695"/>
    </source>
</evidence>
<feature type="binding site" evidence="9">
    <location>
        <position position="17"/>
    </location>
    <ligand>
        <name>ATP</name>
        <dbReference type="ChEBI" id="CHEBI:30616"/>
    </ligand>
</feature>
<dbReference type="GO" id="GO:0005737">
    <property type="term" value="C:cytoplasm"/>
    <property type="evidence" value="ECO:0007669"/>
    <property type="project" value="UniProtKB-SubCell"/>
</dbReference>
<keyword evidence="6 9" id="KW-0460">Magnesium</keyword>
<name>A0A4R5N827_9LACO</name>
<accession>A0A4R5N827</accession>
<evidence type="ECO:0000256" key="6">
    <source>
        <dbReference type="ARBA" id="ARBA00022842"/>
    </source>
</evidence>
<dbReference type="GO" id="GO:0005524">
    <property type="term" value="F:ATP binding"/>
    <property type="evidence" value="ECO:0007669"/>
    <property type="project" value="UniProtKB-KW"/>
</dbReference>
<evidence type="ECO:0000259" key="10">
    <source>
        <dbReference type="Pfam" id="PF01467"/>
    </source>
</evidence>
<feature type="binding site" evidence="9">
    <location>
        <position position="98"/>
    </location>
    <ligand>
        <name>ATP</name>
        <dbReference type="ChEBI" id="CHEBI:30616"/>
    </ligand>
</feature>
<dbReference type="PRINTS" id="PR01020">
    <property type="entry name" value="LPSBIOSNTHSS"/>
</dbReference>
<feature type="site" description="Transition state stabilizer" evidence="9">
    <location>
        <position position="17"/>
    </location>
</feature>
<dbReference type="NCBIfam" id="TIGR00125">
    <property type="entry name" value="cyt_tran_rel"/>
    <property type="match status" value="1"/>
</dbReference>
<feature type="binding site" evidence="9">
    <location>
        <position position="9"/>
    </location>
    <ligand>
        <name>substrate</name>
    </ligand>
</feature>
<dbReference type="EC" id="2.7.7.3" evidence="9"/>